<keyword evidence="1 4" id="KW-0378">Hydrolase</keyword>
<dbReference type="CDD" id="cd17766">
    <property type="entry name" value="futalosine_nucleosidase_MqnB"/>
    <property type="match status" value="1"/>
</dbReference>
<dbReference type="InterPro" id="IPR035994">
    <property type="entry name" value="Nucleoside_phosphorylase_sf"/>
</dbReference>
<dbReference type="InterPro" id="IPR019963">
    <property type="entry name" value="FL_hydrolase_MqnB"/>
</dbReference>
<comment type="catalytic activity">
    <reaction evidence="1">
        <text>futalosine + H2O = dehypoxanthine futalosine + hypoxanthine</text>
        <dbReference type="Rhea" id="RHEA:25904"/>
        <dbReference type="ChEBI" id="CHEBI:15377"/>
        <dbReference type="ChEBI" id="CHEBI:17368"/>
        <dbReference type="ChEBI" id="CHEBI:58863"/>
        <dbReference type="ChEBI" id="CHEBI:58864"/>
        <dbReference type="EC" id="3.2.2.26"/>
    </reaction>
</comment>
<evidence type="ECO:0000259" key="3">
    <source>
        <dbReference type="Pfam" id="PF01048"/>
    </source>
</evidence>
<protein>
    <recommendedName>
        <fullName evidence="1 2">Futalosine hydrolase</fullName>
        <shortName evidence="1">FL hydrolase</shortName>
        <ecNumber evidence="1 2">3.2.2.26</ecNumber>
    </recommendedName>
    <alternativeName>
        <fullName evidence="1">Futalosine nucleosidase</fullName>
    </alternativeName>
    <alternativeName>
        <fullName evidence="1">Menaquinone biosynthetic enzyme MqnB</fullName>
    </alternativeName>
</protein>
<reference evidence="5" key="1">
    <citation type="submission" date="2016-10" db="EMBL/GenBank/DDBJ databases">
        <authorList>
            <person name="Varghese N."/>
            <person name="Submissions S."/>
        </authorList>
    </citation>
    <scope>NUCLEOTIDE SEQUENCE [LARGE SCALE GENOMIC DNA]</scope>
    <source>
        <strain evidence="5">DSM 8344</strain>
    </source>
</reference>
<evidence type="ECO:0000256" key="1">
    <source>
        <dbReference type="HAMAP-Rule" id="MF_00991"/>
    </source>
</evidence>
<dbReference type="GO" id="GO:0009234">
    <property type="term" value="P:menaquinone biosynthetic process"/>
    <property type="evidence" value="ECO:0007669"/>
    <property type="project" value="UniProtKB-UniRule"/>
</dbReference>
<keyword evidence="5" id="KW-1185">Reference proteome</keyword>
<dbReference type="UniPathway" id="UPA00079"/>
<comment type="function">
    <text evidence="1">Catalyzes the hydrolysis of futalosine (FL) to dehypoxanthine futalosine (DHFL) and hypoxanthine, a step in the biosynthesis of menaquinone (MK, vitamin K2).</text>
</comment>
<sequence length="217" mass="22243">MQTPAEILIVTAVDGEKEAVLNALENDSRFNVIVGGVGAVAVAVNTSRALTADNYRLVICAGIGGGFPGKAAVGSLVVATECVAADLGAETPTGFCSLDDLGFGFASIKTDSGIVEHLMKALQKTELTVHSGPVLTVSTITGTSGTAKALSHRTKGASAEAMEGFGVGFAALSHGVPFFEIRAISNVVGPRDRTSWKVKEALDNLGVACKVLREVLV</sequence>
<name>A0A1G8JZN5_9FIRM</name>
<proteinExistence type="inferred from homology"/>
<dbReference type="Gene3D" id="3.40.50.1580">
    <property type="entry name" value="Nucleoside phosphorylase domain"/>
    <property type="match status" value="1"/>
</dbReference>
<dbReference type="GO" id="GO:0019284">
    <property type="term" value="P:L-methionine salvage from S-adenosylmethionine"/>
    <property type="evidence" value="ECO:0007669"/>
    <property type="project" value="TreeGrafter"/>
</dbReference>
<dbReference type="HAMAP" id="MF_00991">
    <property type="entry name" value="MqnB"/>
    <property type="match status" value="1"/>
</dbReference>
<dbReference type="STRING" id="1121419.SAMN05443529_13517"/>
<dbReference type="SUPFAM" id="SSF53167">
    <property type="entry name" value="Purine and uridine phosphorylases"/>
    <property type="match status" value="1"/>
</dbReference>
<dbReference type="EC" id="3.2.2.26" evidence="1 2"/>
<dbReference type="GO" id="GO:0008930">
    <property type="term" value="F:methylthioadenosine nucleosidase activity"/>
    <property type="evidence" value="ECO:0007669"/>
    <property type="project" value="TreeGrafter"/>
</dbReference>
<dbReference type="NCBIfam" id="TIGR03664">
    <property type="entry name" value="fut_nucase"/>
    <property type="match status" value="1"/>
</dbReference>
<dbReference type="GO" id="GO:0005829">
    <property type="term" value="C:cytosol"/>
    <property type="evidence" value="ECO:0007669"/>
    <property type="project" value="TreeGrafter"/>
</dbReference>
<comment type="pathway">
    <text evidence="1">Quinol/quinone metabolism; menaquinone biosynthesis.</text>
</comment>
<dbReference type="PANTHER" id="PTHR46832:SF2">
    <property type="entry name" value="FUTALOSINE HYDROLASE"/>
    <property type="match status" value="1"/>
</dbReference>
<dbReference type="Pfam" id="PF01048">
    <property type="entry name" value="PNP_UDP_1"/>
    <property type="match status" value="1"/>
</dbReference>
<dbReference type="Proteomes" id="UP000198656">
    <property type="component" value="Unassembled WGS sequence"/>
</dbReference>
<dbReference type="NCBIfam" id="NF006087">
    <property type="entry name" value="PRK08236.1"/>
    <property type="match status" value="1"/>
</dbReference>
<dbReference type="GO" id="GO:0008782">
    <property type="term" value="F:adenosylhomocysteine nucleosidase activity"/>
    <property type="evidence" value="ECO:0007669"/>
    <property type="project" value="TreeGrafter"/>
</dbReference>
<evidence type="ECO:0000313" key="4">
    <source>
        <dbReference type="EMBL" id="SDI36672.1"/>
    </source>
</evidence>
<comment type="similarity">
    <text evidence="1">Belongs to the PNP/UDP phosphorylase family. Futalosine hydrolase subfamily.</text>
</comment>
<accession>A0A1G8JZN5</accession>
<dbReference type="GO" id="GO:0009116">
    <property type="term" value="P:nucleoside metabolic process"/>
    <property type="evidence" value="ECO:0007669"/>
    <property type="project" value="InterPro"/>
</dbReference>
<dbReference type="OrthoDB" id="9788270at2"/>
<keyword evidence="1" id="KW-0474">Menaquinone biosynthesis</keyword>
<gene>
    <name evidence="1" type="primary">mqnB</name>
    <name evidence="4" type="ORF">SAMN05443529_13517</name>
</gene>
<dbReference type="PANTHER" id="PTHR46832">
    <property type="entry name" value="5'-METHYLTHIOADENOSINE/S-ADENOSYLHOMOCYSTEINE NUCLEOSIDASE"/>
    <property type="match status" value="1"/>
</dbReference>
<feature type="domain" description="Nucleoside phosphorylase" evidence="3">
    <location>
        <begin position="31"/>
        <end position="216"/>
    </location>
</feature>
<evidence type="ECO:0000256" key="2">
    <source>
        <dbReference type="NCBIfam" id="TIGR03664"/>
    </source>
</evidence>
<organism evidence="4 5">
    <name type="scientific">Desulfosporosinus hippei DSM 8344</name>
    <dbReference type="NCBI Taxonomy" id="1121419"/>
    <lineage>
        <taxon>Bacteria</taxon>
        <taxon>Bacillati</taxon>
        <taxon>Bacillota</taxon>
        <taxon>Clostridia</taxon>
        <taxon>Eubacteriales</taxon>
        <taxon>Desulfitobacteriaceae</taxon>
        <taxon>Desulfosporosinus</taxon>
    </lineage>
</organism>
<dbReference type="RefSeq" id="WP_092335531.1">
    <property type="nucleotide sequence ID" value="NZ_FNCP01000035.1"/>
</dbReference>
<dbReference type="AlphaFoldDB" id="A0A1G8JZN5"/>
<evidence type="ECO:0000313" key="5">
    <source>
        <dbReference type="Proteomes" id="UP000198656"/>
    </source>
</evidence>
<dbReference type="InterPro" id="IPR000845">
    <property type="entry name" value="Nucleoside_phosphorylase_d"/>
</dbReference>
<dbReference type="EMBL" id="FNCP01000035">
    <property type="protein sequence ID" value="SDI36672.1"/>
    <property type="molecule type" value="Genomic_DNA"/>
</dbReference>